<reference evidence="5" key="1">
    <citation type="journal article" date="2019" name="Int. J. Syst. Evol. Microbiol.">
        <title>The Global Catalogue of Microorganisms (GCM) 10K type strain sequencing project: providing services to taxonomists for standard genome sequencing and annotation.</title>
        <authorList>
            <consortium name="The Broad Institute Genomics Platform"/>
            <consortium name="The Broad Institute Genome Sequencing Center for Infectious Disease"/>
            <person name="Wu L."/>
            <person name="Ma J."/>
        </authorList>
    </citation>
    <scope>NUCLEOTIDE SEQUENCE [LARGE SCALE GENOMIC DNA]</scope>
    <source>
        <strain evidence="5">JCM 17111</strain>
    </source>
</reference>
<evidence type="ECO:0000313" key="4">
    <source>
        <dbReference type="EMBL" id="GAA3585591.1"/>
    </source>
</evidence>
<dbReference type="Proteomes" id="UP001500954">
    <property type="component" value="Unassembled WGS sequence"/>
</dbReference>
<protein>
    <recommendedName>
        <fullName evidence="2">Curli production assembly/transport component CsgF</fullName>
    </recommendedName>
</protein>
<keyword evidence="3" id="KW-0732">Signal</keyword>
<dbReference type="Pfam" id="PF10614">
    <property type="entry name" value="CsgF"/>
    <property type="match status" value="1"/>
</dbReference>
<dbReference type="RefSeq" id="WP_345008062.1">
    <property type="nucleotide sequence ID" value="NZ_BAABCY010000105.1"/>
</dbReference>
<proteinExistence type="predicted"/>
<comment type="caution">
    <text evidence="4">The sequence shown here is derived from an EMBL/GenBank/DDBJ whole genome shotgun (WGS) entry which is preliminary data.</text>
</comment>
<evidence type="ECO:0000256" key="3">
    <source>
        <dbReference type="ARBA" id="ARBA00022729"/>
    </source>
</evidence>
<comment type="function">
    <text evidence="1">May be involved in the biogenesis of curli organelles.</text>
</comment>
<evidence type="ECO:0000256" key="1">
    <source>
        <dbReference type="ARBA" id="ARBA00003989"/>
    </source>
</evidence>
<dbReference type="InterPro" id="IPR018893">
    <property type="entry name" value="T8SS_CsgF"/>
</dbReference>
<name>A0ABP6YL65_9FLAO</name>
<evidence type="ECO:0000313" key="5">
    <source>
        <dbReference type="Proteomes" id="UP001500954"/>
    </source>
</evidence>
<accession>A0ABP6YL65</accession>
<keyword evidence="5" id="KW-1185">Reference proteome</keyword>
<organism evidence="4 5">
    <name type="scientific">Snuella lapsa</name>
    <dbReference type="NCBI Taxonomy" id="870481"/>
    <lineage>
        <taxon>Bacteria</taxon>
        <taxon>Pseudomonadati</taxon>
        <taxon>Bacteroidota</taxon>
        <taxon>Flavobacteriia</taxon>
        <taxon>Flavobacteriales</taxon>
        <taxon>Flavobacteriaceae</taxon>
        <taxon>Snuella</taxon>
    </lineage>
</organism>
<dbReference type="EMBL" id="BAABCY010000105">
    <property type="protein sequence ID" value="GAA3585591.1"/>
    <property type="molecule type" value="Genomic_DNA"/>
</dbReference>
<sequence>MRKLLVLLPFLFFAVGFAYSQDLVYKPKNPAFGGDTFNYNWLLSSAQSQNSFKDPNQIDVGQKSELERFKENLNNQILSQISRTLFSDQFGESGLAEGTYSFGALVVEIFPSNEGLVVDILDTGTGEQTQIIVPN</sequence>
<gene>
    <name evidence="4" type="ORF">GCM10022395_37010</name>
</gene>
<evidence type="ECO:0000256" key="2">
    <source>
        <dbReference type="ARBA" id="ARBA00014031"/>
    </source>
</evidence>